<dbReference type="Gene3D" id="3.40.50.300">
    <property type="entry name" value="P-loop containing nucleotide triphosphate hydrolases"/>
    <property type="match status" value="1"/>
</dbReference>
<evidence type="ECO:0000256" key="3">
    <source>
        <dbReference type="ARBA" id="ARBA00022475"/>
    </source>
</evidence>
<evidence type="ECO:0000256" key="2">
    <source>
        <dbReference type="ARBA" id="ARBA00022448"/>
    </source>
</evidence>
<evidence type="ECO:0000256" key="4">
    <source>
        <dbReference type="ARBA" id="ARBA00022741"/>
    </source>
</evidence>
<dbReference type="PANTHER" id="PTHR43820:SF4">
    <property type="entry name" value="HIGH-AFFINITY BRANCHED-CHAIN AMINO ACID TRANSPORT ATP-BINDING PROTEIN LIVF"/>
    <property type="match status" value="1"/>
</dbReference>
<gene>
    <name evidence="8" type="primary">livF</name>
    <name evidence="8" type="ORF">CAL28_17365</name>
</gene>
<evidence type="ECO:0000259" key="7">
    <source>
        <dbReference type="PROSITE" id="PS50893"/>
    </source>
</evidence>
<dbReference type="SMART" id="SM00382">
    <property type="entry name" value="AAA"/>
    <property type="match status" value="1"/>
</dbReference>
<dbReference type="InterPro" id="IPR003593">
    <property type="entry name" value="AAA+_ATPase"/>
</dbReference>
<dbReference type="InterPro" id="IPR027417">
    <property type="entry name" value="P-loop_NTPase"/>
</dbReference>
<dbReference type="Pfam" id="PF00005">
    <property type="entry name" value="ABC_tran"/>
    <property type="match status" value="1"/>
</dbReference>
<dbReference type="PROSITE" id="PS50893">
    <property type="entry name" value="ABC_TRANSPORTER_2"/>
    <property type="match status" value="1"/>
</dbReference>
<organism evidence="8 9">
    <name type="scientific">Bordetella genomosp. 11</name>
    <dbReference type="NCBI Taxonomy" id="1416808"/>
    <lineage>
        <taxon>Bacteria</taxon>
        <taxon>Pseudomonadati</taxon>
        <taxon>Pseudomonadota</taxon>
        <taxon>Betaproteobacteria</taxon>
        <taxon>Burkholderiales</taxon>
        <taxon>Alcaligenaceae</taxon>
        <taxon>Bordetella</taxon>
    </lineage>
</organism>
<dbReference type="SUPFAM" id="SSF52540">
    <property type="entry name" value="P-loop containing nucleoside triphosphate hydrolases"/>
    <property type="match status" value="1"/>
</dbReference>
<dbReference type="GO" id="GO:0015807">
    <property type="term" value="P:L-amino acid transport"/>
    <property type="evidence" value="ECO:0007669"/>
    <property type="project" value="TreeGrafter"/>
</dbReference>
<dbReference type="GO" id="GO:0015658">
    <property type="term" value="F:branched-chain amino acid transmembrane transporter activity"/>
    <property type="evidence" value="ECO:0007669"/>
    <property type="project" value="TreeGrafter"/>
</dbReference>
<dbReference type="InterPro" id="IPR017871">
    <property type="entry name" value="ABC_transporter-like_CS"/>
</dbReference>
<dbReference type="AlphaFoldDB" id="A0A261UIA0"/>
<dbReference type="EMBL" id="NEVS01000004">
    <property type="protein sequence ID" value="OZI61112.1"/>
    <property type="molecule type" value="Genomic_DNA"/>
</dbReference>
<comment type="similarity">
    <text evidence="1">Belongs to the ABC transporter superfamily.</text>
</comment>
<dbReference type="PROSITE" id="PS00211">
    <property type="entry name" value="ABC_TRANSPORTER_1"/>
    <property type="match status" value="1"/>
</dbReference>
<evidence type="ECO:0000256" key="1">
    <source>
        <dbReference type="ARBA" id="ARBA00005417"/>
    </source>
</evidence>
<keyword evidence="3" id="KW-0472">Membrane</keyword>
<feature type="domain" description="ABC transporter" evidence="7">
    <location>
        <begin position="2"/>
        <end position="234"/>
    </location>
</feature>
<evidence type="ECO:0000256" key="5">
    <source>
        <dbReference type="ARBA" id="ARBA00022840"/>
    </source>
</evidence>
<comment type="caution">
    <text evidence="8">The sequence shown here is derived from an EMBL/GenBank/DDBJ whole genome shotgun (WGS) entry which is preliminary data.</text>
</comment>
<keyword evidence="6" id="KW-0029">Amino-acid transport</keyword>
<evidence type="ECO:0000313" key="9">
    <source>
        <dbReference type="Proteomes" id="UP000215767"/>
    </source>
</evidence>
<keyword evidence="2" id="KW-0813">Transport</keyword>
<dbReference type="PANTHER" id="PTHR43820">
    <property type="entry name" value="HIGH-AFFINITY BRANCHED-CHAIN AMINO ACID TRANSPORT ATP-BINDING PROTEIN LIVF"/>
    <property type="match status" value="1"/>
</dbReference>
<dbReference type="InterPro" id="IPR003439">
    <property type="entry name" value="ABC_transporter-like_ATP-bd"/>
</dbReference>
<keyword evidence="5 8" id="KW-0067">ATP-binding</keyword>
<dbReference type="CDD" id="cd03224">
    <property type="entry name" value="ABC_TM1139_LivF_branched"/>
    <property type="match status" value="1"/>
</dbReference>
<dbReference type="Proteomes" id="UP000215767">
    <property type="component" value="Unassembled WGS sequence"/>
</dbReference>
<dbReference type="OrthoDB" id="9776369at2"/>
<keyword evidence="4" id="KW-0547">Nucleotide-binding</keyword>
<keyword evidence="9" id="KW-1185">Reference proteome</keyword>
<dbReference type="RefSeq" id="WP_094842521.1">
    <property type="nucleotide sequence ID" value="NZ_NEVS01000004.1"/>
</dbReference>
<protein>
    <submittedName>
        <fullName evidence="8">Branched-chain amino acid ABC transporter ATP-binding protein</fullName>
    </submittedName>
</protein>
<reference evidence="9" key="1">
    <citation type="submission" date="2017-05" db="EMBL/GenBank/DDBJ databases">
        <title>Complete and WGS of Bordetella genogroups.</title>
        <authorList>
            <person name="Spilker T."/>
            <person name="Lipuma J."/>
        </authorList>
    </citation>
    <scope>NUCLEOTIDE SEQUENCE [LARGE SCALE GENOMIC DNA]</scope>
    <source>
        <strain evidence="9">AU8856</strain>
    </source>
</reference>
<keyword evidence="3" id="KW-1003">Cell membrane</keyword>
<accession>A0A261UIA0</accession>
<dbReference type="GO" id="GO:0016887">
    <property type="term" value="F:ATP hydrolysis activity"/>
    <property type="evidence" value="ECO:0007669"/>
    <property type="project" value="InterPro"/>
</dbReference>
<dbReference type="GO" id="GO:0005524">
    <property type="term" value="F:ATP binding"/>
    <property type="evidence" value="ECO:0007669"/>
    <property type="project" value="UniProtKB-KW"/>
</dbReference>
<evidence type="ECO:0000313" key="8">
    <source>
        <dbReference type="EMBL" id="OZI61112.1"/>
    </source>
</evidence>
<name>A0A261UIA0_9BORD</name>
<dbReference type="InterPro" id="IPR052156">
    <property type="entry name" value="BCAA_Transport_ATP-bd_LivF"/>
</dbReference>
<sequence length="234" mass="25649">MLKVSGLRAGYGKTQVLNGLDFEVRAGEIVTLIGANGAGKTTTLKTLCGIIPCQGGSVEFEGRMLTNRTPYDIVDAGITMIPEGRQLFPHFTVRDNLLMGSYKRAARAQVRRKLDEVLETFPRVKQRLAQYAGSLSGGEQQMVAIARGLMADPRLLMFDEPSLGLSPLLVQQMFDIIRRITAHGVTVLLVEQNVFRTLRLADRGYVLENGAIVLAGTGEELLNNPHVKKAYLGH</sequence>
<proteinExistence type="inferred from homology"/>
<evidence type="ECO:0000256" key="6">
    <source>
        <dbReference type="ARBA" id="ARBA00022970"/>
    </source>
</evidence>